<dbReference type="AlphaFoldDB" id="A0A3G2R6Z2"/>
<evidence type="ECO:0000313" key="10">
    <source>
        <dbReference type="Proteomes" id="UP000280960"/>
    </source>
</evidence>
<dbReference type="SUPFAM" id="SSF53062">
    <property type="entry name" value="PTS system fructose IIA component-like"/>
    <property type="match status" value="1"/>
</dbReference>
<keyword evidence="5" id="KW-0808">Transferase</keyword>
<dbReference type="InterPro" id="IPR033887">
    <property type="entry name" value="PTS_IIA_man"/>
</dbReference>
<dbReference type="GO" id="GO:0009401">
    <property type="term" value="P:phosphoenolpyruvate-dependent sugar phosphotransferase system"/>
    <property type="evidence" value="ECO:0007669"/>
    <property type="project" value="UniProtKB-KW"/>
</dbReference>
<evidence type="ECO:0000313" key="9">
    <source>
        <dbReference type="EMBL" id="AYO31324.1"/>
    </source>
</evidence>
<dbReference type="RefSeq" id="WP_122015165.1">
    <property type="nucleotide sequence ID" value="NZ_CP033169.1"/>
</dbReference>
<accession>A0A3G2R6Z2</accession>
<evidence type="ECO:0000256" key="4">
    <source>
        <dbReference type="ARBA" id="ARBA00022597"/>
    </source>
</evidence>
<dbReference type="PROSITE" id="PS51096">
    <property type="entry name" value="PTS_EIIA_TYPE_4"/>
    <property type="match status" value="1"/>
</dbReference>
<sequence>MIGVLIVTHGDLGKELLYSAELIVGKQRNVATLGLFHGDSIDGFSEKVSKTIKELEEGEGVLVFVDLYGGSPSNATALNMKKFFKNMQFECITGVNLPMVLEALMLRSSYNLKKLKEHCIEAGLLGIKDLYQQLYSEENIKKVVDGR</sequence>
<evidence type="ECO:0000256" key="6">
    <source>
        <dbReference type="ARBA" id="ARBA00022683"/>
    </source>
</evidence>
<comment type="subcellular location">
    <subcellularLocation>
        <location evidence="1">Cytoplasm</location>
    </subcellularLocation>
</comment>
<dbReference type="GO" id="GO:0016020">
    <property type="term" value="C:membrane"/>
    <property type="evidence" value="ECO:0007669"/>
    <property type="project" value="InterPro"/>
</dbReference>
<dbReference type="GO" id="GO:0005737">
    <property type="term" value="C:cytoplasm"/>
    <property type="evidence" value="ECO:0007669"/>
    <property type="project" value="UniProtKB-SubCell"/>
</dbReference>
<evidence type="ECO:0000256" key="1">
    <source>
        <dbReference type="ARBA" id="ARBA00004496"/>
    </source>
</evidence>
<dbReference type="InterPro" id="IPR004701">
    <property type="entry name" value="PTS_EIIA_man-typ"/>
</dbReference>
<dbReference type="EMBL" id="CP033169">
    <property type="protein sequence ID" value="AYO31324.1"/>
    <property type="molecule type" value="Genomic_DNA"/>
</dbReference>
<feature type="domain" description="PTS EIIA type-4" evidence="8">
    <location>
        <begin position="1"/>
        <end position="127"/>
    </location>
</feature>
<keyword evidence="10" id="KW-1185">Reference proteome</keyword>
<name>A0A3G2R6Z2_9FIRM</name>
<dbReference type="GO" id="GO:0016301">
    <property type="term" value="F:kinase activity"/>
    <property type="evidence" value="ECO:0007669"/>
    <property type="project" value="UniProtKB-KW"/>
</dbReference>
<proteinExistence type="predicted"/>
<dbReference type="Gene3D" id="3.40.50.510">
    <property type="entry name" value="Phosphotransferase system, mannose-type IIA component"/>
    <property type="match status" value="1"/>
</dbReference>
<protein>
    <submittedName>
        <fullName evidence="9">PTS sugar transporter subunit IIA</fullName>
    </submittedName>
</protein>
<gene>
    <name evidence="9" type="ORF">D2962_12585</name>
</gene>
<dbReference type="KEGG" id="bacg:D2962_12585"/>
<evidence type="ECO:0000259" key="8">
    <source>
        <dbReference type="PROSITE" id="PS51096"/>
    </source>
</evidence>
<keyword evidence="3" id="KW-0963">Cytoplasm</keyword>
<keyword evidence="4 9" id="KW-0762">Sugar transport</keyword>
<dbReference type="Proteomes" id="UP000280960">
    <property type="component" value="Chromosome"/>
</dbReference>
<evidence type="ECO:0000256" key="5">
    <source>
        <dbReference type="ARBA" id="ARBA00022679"/>
    </source>
</evidence>
<keyword evidence="2" id="KW-0813">Transport</keyword>
<reference evidence="9 10" key="1">
    <citation type="submission" date="2018-10" db="EMBL/GenBank/DDBJ databases">
        <authorList>
            <person name="Zhang X."/>
        </authorList>
    </citation>
    <scope>NUCLEOTIDE SEQUENCE [LARGE SCALE GENOMIC DNA]</scope>
    <source>
        <strain evidence="9 10">SK-G1</strain>
    </source>
</reference>
<evidence type="ECO:0000256" key="2">
    <source>
        <dbReference type="ARBA" id="ARBA00022448"/>
    </source>
</evidence>
<evidence type="ECO:0000256" key="3">
    <source>
        <dbReference type="ARBA" id="ARBA00022490"/>
    </source>
</evidence>
<dbReference type="PANTHER" id="PTHR33799:SF1">
    <property type="entry name" value="PTS SYSTEM MANNOSE-SPECIFIC EIIAB COMPONENT-RELATED"/>
    <property type="match status" value="1"/>
</dbReference>
<dbReference type="InterPro" id="IPR036662">
    <property type="entry name" value="PTS_EIIA_man-typ_sf"/>
</dbReference>
<keyword evidence="6" id="KW-0598">Phosphotransferase system</keyword>
<evidence type="ECO:0000256" key="7">
    <source>
        <dbReference type="ARBA" id="ARBA00022777"/>
    </source>
</evidence>
<organism evidence="9 10">
    <name type="scientific">Biomaibacter acetigenes</name>
    <dbReference type="NCBI Taxonomy" id="2316383"/>
    <lineage>
        <taxon>Bacteria</taxon>
        <taxon>Bacillati</taxon>
        <taxon>Bacillota</taxon>
        <taxon>Clostridia</taxon>
        <taxon>Thermosediminibacterales</taxon>
        <taxon>Tepidanaerobacteraceae</taxon>
        <taxon>Biomaibacter</taxon>
    </lineage>
</organism>
<dbReference type="CDD" id="cd00006">
    <property type="entry name" value="PTS_IIA_man"/>
    <property type="match status" value="1"/>
</dbReference>
<dbReference type="Pfam" id="PF03610">
    <property type="entry name" value="EIIA-man"/>
    <property type="match status" value="1"/>
</dbReference>
<dbReference type="PANTHER" id="PTHR33799">
    <property type="entry name" value="PTS PERMEASE-RELATED-RELATED"/>
    <property type="match status" value="1"/>
</dbReference>
<dbReference type="InterPro" id="IPR051471">
    <property type="entry name" value="Bacterial_PTS_sugar_comp"/>
</dbReference>
<keyword evidence="7" id="KW-0418">Kinase</keyword>